<dbReference type="OrthoDB" id="9993610at2"/>
<evidence type="ECO:0000256" key="1">
    <source>
        <dbReference type="SAM" id="SignalP"/>
    </source>
</evidence>
<feature type="signal peptide" evidence="1">
    <location>
        <begin position="1"/>
        <end position="19"/>
    </location>
</feature>
<dbReference type="Proteomes" id="UP000266178">
    <property type="component" value="Unassembled WGS sequence"/>
</dbReference>
<keyword evidence="3" id="KW-1185">Reference proteome</keyword>
<proteinExistence type="predicted"/>
<reference evidence="2 3" key="1">
    <citation type="submission" date="2018-08" db="EMBL/GenBank/DDBJ databases">
        <title>Meiothermus granaticius genome AF-68 sequencing project.</title>
        <authorList>
            <person name="Da Costa M.S."/>
            <person name="Albuquerque L."/>
            <person name="Raposo P."/>
            <person name="Froufe H.J.C."/>
            <person name="Barroso C.S."/>
            <person name="Egas C."/>
        </authorList>
    </citation>
    <scope>NUCLEOTIDE SEQUENCE [LARGE SCALE GENOMIC DNA]</scope>
    <source>
        <strain evidence="2 3">AF-68</strain>
    </source>
</reference>
<evidence type="ECO:0000313" key="3">
    <source>
        <dbReference type="Proteomes" id="UP000266178"/>
    </source>
</evidence>
<organism evidence="2 3">
    <name type="scientific">Meiothermus granaticius NBRC 107808</name>
    <dbReference type="NCBI Taxonomy" id="1227551"/>
    <lineage>
        <taxon>Bacteria</taxon>
        <taxon>Thermotogati</taxon>
        <taxon>Deinococcota</taxon>
        <taxon>Deinococci</taxon>
        <taxon>Thermales</taxon>
        <taxon>Thermaceae</taxon>
        <taxon>Meiothermus</taxon>
    </lineage>
</organism>
<dbReference type="AlphaFoldDB" id="A0A399F656"/>
<comment type="caution">
    <text evidence="2">The sequence shown here is derived from an EMBL/GenBank/DDBJ whole genome shotgun (WGS) entry which is preliminary data.</text>
</comment>
<sequence>MQKPMVFLGFVGLFLVAHAQSFSMTFNYTTNPLFNGSSFYLRPSYGTSLEGLDDFYFGIFSTLKSNLSATPFSSGVSLTINPNVNYSLPSYNQGPLSVYPYVYLELSTNLLPSFSFSPFLEPGIPVGYDLGDGWKLGGSLYGDLYFLPSPSFYLSSFGEVRYTPPALKALTVRLGSDQYYLPSFSWDVYAQADYNLDANNTSTLWFGYGPVFSAYLQHVIRF</sequence>
<protein>
    <submittedName>
        <fullName evidence="2">Uncharacterized protein</fullName>
    </submittedName>
</protein>
<gene>
    <name evidence="2" type="ORF">Mgrana_02871</name>
</gene>
<dbReference type="RefSeq" id="WP_119358312.1">
    <property type="nucleotide sequence ID" value="NZ_BJXM01000008.1"/>
</dbReference>
<name>A0A399F656_9DEIN</name>
<accession>A0A399F656</accession>
<feature type="chain" id="PRO_5030071815" evidence="1">
    <location>
        <begin position="20"/>
        <end position="222"/>
    </location>
</feature>
<dbReference type="EMBL" id="QWLB01000052">
    <property type="protein sequence ID" value="RIH91215.1"/>
    <property type="molecule type" value="Genomic_DNA"/>
</dbReference>
<evidence type="ECO:0000313" key="2">
    <source>
        <dbReference type="EMBL" id="RIH91215.1"/>
    </source>
</evidence>
<keyword evidence="1" id="KW-0732">Signal</keyword>